<dbReference type="Proteomes" id="UP000217465">
    <property type="component" value="Unassembled WGS sequence"/>
</dbReference>
<proteinExistence type="predicted"/>
<dbReference type="Gene3D" id="3.40.30.10">
    <property type="entry name" value="Glutaredoxin"/>
    <property type="match status" value="1"/>
</dbReference>
<evidence type="ECO:0000256" key="1">
    <source>
        <dbReference type="SAM" id="Phobius"/>
    </source>
</evidence>
<protein>
    <submittedName>
        <fullName evidence="3">Thioredoxin</fullName>
    </submittedName>
</protein>
<evidence type="ECO:0000313" key="4">
    <source>
        <dbReference type="Proteomes" id="UP000217465"/>
    </source>
</evidence>
<sequence>MKVKNKNTLFISLLFFLITIGFFIGFILKDPYGDFMNEQKFKTLNSYKDVNLVFYKKACPYCKAGKSEIVKNIKSSKVNSYVINADKKEGLEIAKKYHVKYAPTMVVIRNNDYKSFLYAHDKGKKIVVEKRKIKEAFEK</sequence>
<dbReference type="EMBL" id="NSGR01000010">
    <property type="protein sequence ID" value="PCH10663.1"/>
    <property type="molecule type" value="Genomic_DNA"/>
</dbReference>
<gene>
    <name evidence="3" type="ORF">A9Y57_01953</name>
</gene>
<organism evidence="3 4">
    <name type="scientific">Streptococcus parauberis</name>
    <dbReference type="NCBI Taxonomy" id="1348"/>
    <lineage>
        <taxon>Bacteria</taxon>
        <taxon>Bacillati</taxon>
        <taxon>Bacillota</taxon>
        <taxon>Bacilli</taxon>
        <taxon>Lactobacillales</taxon>
        <taxon>Streptococcaceae</taxon>
        <taxon>Streptococcus</taxon>
    </lineage>
</organism>
<keyword evidence="1" id="KW-0472">Membrane</keyword>
<comment type="caution">
    <text evidence="3">The sequence shown here is derived from an EMBL/GenBank/DDBJ whole genome shotgun (WGS) entry which is preliminary data.</text>
</comment>
<accession>A0A854WAK5</accession>
<evidence type="ECO:0000259" key="2">
    <source>
        <dbReference type="Pfam" id="PF00085"/>
    </source>
</evidence>
<feature type="transmembrane region" description="Helical" evidence="1">
    <location>
        <begin position="7"/>
        <end position="28"/>
    </location>
</feature>
<dbReference type="SUPFAM" id="SSF52833">
    <property type="entry name" value="Thioredoxin-like"/>
    <property type="match status" value="1"/>
</dbReference>
<dbReference type="AlphaFoldDB" id="A0A854WAK5"/>
<reference evidence="3 4" key="1">
    <citation type="submission" date="2016-06" db="EMBL/GenBank/DDBJ databases">
        <authorList>
            <person name="Haines A.N."/>
            <person name="Council K.R."/>
        </authorList>
    </citation>
    <scope>NUCLEOTIDE SEQUENCE [LARGE SCALE GENOMIC DNA]</scope>
    <source>
        <strain evidence="3 4">SP158-29</strain>
    </source>
</reference>
<evidence type="ECO:0000313" key="3">
    <source>
        <dbReference type="EMBL" id="PCH10663.1"/>
    </source>
</evidence>
<dbReference type="RefSeq" id="WP_257866121.1">
    <property type="nucleotide sequence ID" value="NZ_JAYEZF010000005.1"/>
</dbReference>
<name>A0A854WAK5_9STRE</name>
<keyword evidence="1" id="KW-0812">Transmembrane</keyword>
<feature type="domain" description="Thioredoxin" evidence="2">
    <location>
        <begin position="40"/>
        <end position="115"/>
    </location>
</feature>
<keyword evidence="1" id="KW-1133">Transmembrane helix</keyword>
<dbReference type="InterPro" id="IPR013766">
    <property type="entry name" value="Thioredoxin_domain"/>
</dbReference>
<dbReference type="InterPro" id="IPR036249">
    <property type="entry name" value="Thioredoxin-like_sf"/>
</dbReference>
<dbReference type="Pfam" id="PF00085">
    <property type="entry name" value="Thioredoxin"/>
    <property type="match status" value="1"/>
</dbReference>